<name>A5KKY0_9FIRM</name>
<gene>
    <name evidence="1" type="ORF">RUMTOR_00884</name>
</gene>
<reference evidence="1 2" key="2">
    <citation type="submission" date="2007-04" db="EMBL/GenBank/DDBJ databases">
        <title>Draft genome sequence of Ruminococcus torques (ATCC 27756).</title>
        <authorList>
            <person name="Sudarsanam P."/>
            <person name="Ley R."/>
            <person name="Guruge J."/>
            <person name="Turnbaugh P.J."/>
            <person name="Mahowald M."/>
            <person name="Liep D."/>
            <person name="Gordon J."/>
        </authorList>
    </citation>
    <scope>NUCLEOTIDE SEQUENCE [LARGE SCALE GENOMIC DNA]</scope>
    <source>
        <strain evidence="1 2">ATCC 27756</strain>
    </source>
</reference>
<dbReference type="AlphaFoldDB" id="A5KKY0"/>
<protein>
    <submittedName>
        <fullName evidence="1">Uncharacterized protein</fullName>
    </submittedName>
</protein>
<accession>A5KKY0</accession>
<evidence type="ECO:0000313" key="1">
    <source>
        <dbReference type="EMBL" id="EDK25081.1"/>
    </source>
</evidence>
<comment type="caution">
    <text evidence="1">The sequence shown here is derived from an EMBL/GenBank/DDBJ whole genome shotgun (WGS) entry which is preliminary data.</text>
</comment>
<organism evidence="1 2">
    <name type="scientific">[Ruminococcus] torques ATCC 27756</name>
    <dbReference type="NCBI Taxonomy" id="411460"/>
    <lineage>
        <taxon>Bacteria</taxon>
        <taxon>Bacillati</taxon>
        <taxon>Bacillota</taxon>
        <taxon>Clostridia</taxon>
        <taxon>Lachnospirales</taxon>
        <taxon>Lachnospiraceae</taxon>
        <taxon>Mediterraneibacter</taxon>
    </lineage>
</organism>
<dbReference type="HOGENOM" id="CLU_3103482_0_0_9"/>
<proteinExistence type="predicted"/>
<reference evidence="1 2" key="1">
    <citation type="submission" date="2007-03" db="EMBL/GenBank/DDBJ databases">
        <authorList>
            <person name="Fulton L."/>
            <person name="Clifton S."/>
            <person name="Fulton B."/>
            <person name="Xu J."/>
            <person name="Minx P."/>
            <person name="Pepin K.H."/>
            <person name="Johnson M."/>
            <person name="Thiruvilangam P."/>
            <person name="Bhonagiri V."/>
            <person name="Nash W.E."/>
            <person name="Mardis E.R."/>
            <person name="Wilson R.K."/>
        </authorList>
    </citation>
    <scope>NUCLEOTIDE SEQUENCE [LARGE SCALE GENOMIC DNA]</scope>
    <source>
        <strain evidence="1 2">ATCC 27756</strain>
    </source>
</reference>
<dbReference type="Proteomes" id="UP000003577">
    <property type="component" value="Unassembled WGS sequence"/>
</dbReference>
<sequence>MAKRNLLDKMRKHYEMTEKNDLKNLNRYNRSCKKMIRILHNDSYVSMEKVI</sequence>
<evidence type="ECO:0000313" key="2">
    <source>
        <dbReference type="Proteomes" id="UP000003577"/>
    </source>
</evidence>
<dbReference type="PaxDb" id="411460-RUMTOR_00884"/>
<dbReference type="EMBL" id="AAVP02000002">
    <property type="protein sequence ID" value="EDK25081.1"/>
    <property type="molecule type" value="Genomic_DNA"/>
</dbReference>